<dbReference type="PANTHER" id="PTHR43377:SF8">
    <property type="entry name" value="BLR3664 PROTEIN"/>
    <property type="match status" value="1"/>
</dbReference>
<dbReference type="AlphaFoldDB" id="I0IFU0"/>
<dbReference type="eggNOG" id="COG0673">
    <property type="taxonomic scope" value="Bacteria"/>
</dbReference>
<reference evidence="3 4" key="1">
    <citation type="submission" date="2012-02" db="EMBL/GenBank/DDBJ databases">
        <title>Complete genome sequence of Phycisphaera mikurensis NBRC 102666.</title>
        <authorList>
            <person name="Ankai A."/>
            <person name="Hosoyama A."/>
            <person name="Terui Y."/>
            <person name="Sekine M."/>
            <person name="Fukai R."/>
            <person name="Kato Y."/>
            <person name="Nakamura S."/>
            <person name="Yamada-Narita S."/>
            <person name="Kawakoshi A."/>
            <person name="Fukunaga Y."/>
            <person name="Yamazaki S."/>
            <person name="Fujita N."/>
        </authorList>
    </citation>
    <scope>NUCLEOTIDE SEQUENCE [LARGE SCALE GENOMIC DNA]</scope>
    <source>
        <strain evidence="4">NBRC 102666 / KCTC 22515 / FYK2301M01</strain>
    </source>
</reference>
<dbReference type="KEGG" id="phm:PSMK_19690"/>
<gene>
    <name evidence="3" type="ordered locus">PSMK_19690</name>
</gene>
<dbReference type="GO" id="GO:0000166">
    <property type="term" value="F:nucleotide binding"/>
    <property type="evidence" value="ECO:0007669"/>
    <property type="project" value="InterPro"/>
</dbReference>
<dbReference type="HOGENOM" id="CLU_769145_0_0_0"/>
<dbReference type="SUPFAM" id="SSF51735">
    <property type="entry name" value="NAD(P)-binding Rossmann-fold domains"/>
    <property type="match status" value="1"/>
</dbReference>
<dbReference type="EMBL" id="AP012338">
    <property type="protein sequence ID" value="BAM04128.1"/>
    <property type="molecule type" value="Genomic_DNA"/>
</dbReference>
<evidence type="ECO:0000259" key="1">
    <source>
        <dbReference type="Pfam" id="PF01408"/>
    </source>
</evidence>
<dbReference type="PANTHER" id="PTHR43377">
    <property type="entry name" value="BILIVERDIN REDUCTASE A"/>
    <property type="match status" value="1"/>
</dbReference>
<feature type="domain" description="GFO/IDH/MocA-like oxidoreductase" evidence="2">
    <location>
        <begin position="146"/>
        <end position="263"/>
    </location>
</feature>
<evidence type="ECO:0000313" key="4">
    <source>
        <dbReference type="Proteomes" id="UP000007881"/>
    </source>
</evidence>
<feature type="domain" description="Gfo/Idh/MocA-like oxidoreductase N-terminal" evidence="1">
    <location>
        <begin position="8"/>
        <end position="122"/>
    </location>
</feature>
<sequence length="360" mass="37666">MPDPRPLRTALLGCGRIARGRHLPMLVRSERFHVLAVVDPDQRSRAAAEKLAPGASGHADPAALYADDPSAEGAVEAVVIATPSHLHGENARAAIAAGRHVYLEKPVGTDLDDARATVAAWDAANADRGEKLVGRIGFNYRFHPMHRAARAAIESGRLGRLVAVRSVYTTPATELPGWKTARASGGGALLDLAIHHVDNLRFLTGREVTSVRGRLLSRASEHDTATLDLLFGEGEDAVPGQITVAMNAVDEDRTEVIGDRGAAVLDRVADGVARFRGAKRAGLRRARARAALASLRPQRIPGVAPKPEPSTSASLHAFAAAVRGEGAGEPDLRDGLAALEVVLAAEAGALALARGGTPDG</sequence>
<dbReference type="InterPro" id="IPR051450">
    <property type="entry name" value="Gfo/Idh/MocA_Oxidoreductases"/>
</dbReference>
<accession>I0IFU0</accession>
<dbReference type="Pfam" id="PF01408">
    <property type="entry name" value="GFO_IDH_MocA"/>
    <property type="match status" value="1"/>
</dbReference>
<dbReference type="RefSeq" id="WP_014437346.1">
    <property type="nucleotide sequence ID" value="NC_017080.1"/>
</dbReference>
<dbReference type="InterPro" id="IPR000683">
    <property type="entry name" value="Gfo/Idh/MocA-like_OxRdtase_N"/>
</dbReference>
<name>I0IFU0_PHYMF</name>
<dbReference type="InterPro" id="IPR055170">
    <property type="entry name" value="GFO_IDH_MocA-like_dom"/>
</dbReference>
<evidence type="ECO:0000259" key="2">
    <source>
        <dbReference type="Pfam" id="PF22725"/>
    </source>
</evidence>
<dbReference type="STRING" id="1142394.PSMK_19690"/>
<dbReference type="Gene3D" id="3.30.360.10">
    <property type="entry name" value="Dihydrodipicolinate Reductase, domain 2"/>
    <property type="match status" value="1"/>
</dbReference>
<dbReference type="Pfam" id="PF22725">
    <property type="entry name" value="GFO_IDH_MocA_C3"/>
    <property type="match status" value="1"/>
</dbReference>
<dbReference type="Gene3D" id="3.40.50.720">
    <property type="entry name" value="NAD(P)-binding Rossmann-like Domain"/>
    <property type="match status" value="1"/>
</dbReference>
<dbReference type="InterPro" id="IPR036291">
    <property type="entry name" value="NAD(P)-bd_dom_sf"/>
</dbReference>
<evidence type="ECO:0000313" key="3">
    <source>
        <dbReference type="EMBL" id="BAM04128.1"/>
    </source>
</evidence>
<proteinExistence type="predicted"/>
<organism evidence="3 4">
    <name type="scientific">Phycisphaera mikurensis (strain NBRC 102666 / KCTC 22515 / FYK2301M01)</name>
    <dbReference type="NCBI Taxonomy" id="1142394"/>
    <lineage>
        <taxon>Bacteria</taxon>
        <taxon>Pseudomonadati</taxon>
        <taxon>Planctomycetota</taxon>
        <taxon>Phycisphaerae</taxon>
        <taxon>Phycisphaerales</taxon>
        <taxon>Phycisphaeraceae</taxon>
        <taxon>Phycisphaera</taxon>
    </lineage>
</organism>
<protein>
    <submittedName>
        <fullName evidence="3">Putative oxidoreductase</fullName>
    </submittedName>
</protein>
<dbReference type="Proteomes" id="UP000007881">
    <property type="component" value="Chromosome"/>
</dbReference>
<keyword evidence="4" id="KW-1185">Reference proteome</keyword>
<dbReference type="SUPFAM" id="SSF55347">
    <property type="entry name" value="Glyceraldehyde-3-phosphate dehydrogenase-like, C-terminal domain"/>
    <property type="match status" value="1"/>
</dbReference>